<keyword evidence="7" id="KW-1185">Reference proteome</keyword>
<dbReference type="InterPro" id="IPR008928">
    <property type="entry name" value="6-hairpin_glycosidase_sf"/>
</dbReference>
<comment type="caution">
    <text evidence="4">The sequence shown here is derived from an EMBL/GenBank/DDBJ whole genome shotgun (WGS) entry which is preliminary data.</text>
</comment>
<dbReference type="GO" id="GO:0004553">
    <property type="term" value="F:hydrolase activity, hydrolyzing O-glycosyl compounds"/>
    <property type="evidence" value="ECO:0007669"/>
    <property type="project" value="TreeGrafter"/>
</dbReference>
<dbReference type="Proteomes" id="UP000677228">
    <property type="component" value="Unassembled WGS sequence"/>
</dbReference>
<evidence type="ECO:0000313" key="4">
    <source>
        <dbReference type="EMBL" id="CAF1225428.1"/>
    </source>
</evidence>
<dbReference type="Proteomes" id="UP000681722">
    <property type="component" value="Unassembled WGS sequence"/>
</dbReference>
<dbReference type="InterPro" id="IPR005195">
    <property type="entry name" value="Glyco_hydro_65_M"/>
</dbReference>
<dbReference type="GO" id="GO:0005975">
    <property type="term" value="P:carbohydrate metabolic process"/>
    <property type="evidence" value="ECO:0007669"/>
    <property type="project" value="InterPro"/>
</dbReference>
<dbReference type="OrthoDB" id="200349at2759"/>
<feature type="domain" description="Glycoside hydrolase family 65 central catalytic" evidence="2">
    <location>
        <begin position="395"/>
        <end position="594"/>
    </location>
</feature>
<evidence type="ECO:0000313" key="3">
    <source>
        <dbReference type="EMBL" id="CAF1032489.1"/>
    </source>
</evidence>
<dbReference type="SUPFAM" id="SSF48208">
    <property type="entry name" value="Six-hairpin glycosidases"/>
    <property type="match status" value="1"/>
</dbReference>
<evidence type="ECO:0000256" key="1">
    <source>
        <dbReference type="ARBA" id="ARBA00006768"/>
    </source>
</evidence>
<dbReference type="Pfam" id="PF03632">
    <property type="entry name" value="Glyco_hydro_65m"/>
    <property type="match status" value="1"/>
</dbReference>
<reference evidence="4" key="1">
    <citation type="submission" date="2021-02" db="EMBL/GenBank/DDBJ databases">
        <authorList>
            <person name="Nowell W R."/>
        </authorList>
    </citation>
    <scope>NUCLEOTIDE SEQUENCE</scope>
</reference>
<dbReference type="AlphaFoldDB" id="A0A814Y545"/>
<evidence type="ECO:0000313" key="7">
    <source>
        <dbReference type="Proteomes" id="UP000663829"/>
    </source>
</evidence>
<dbReference type="EMBL" id="CAJOBA010007385">
    <property type="protein sequence ID" value="CAF3800790.1"/>
    <property type="molecule type" value="Genomic_DNA"/>
</dbReference>
<dbReference type="Proteomes" id="UP000682733">
    <property type="component" value="Unassembled WGS sequence"/>
</dbReference>
<evidence type="ECO:0000313" key="6">
    <source>
        <dbReference type="EMBL" id="CAF3988383.1"/>
    </source>
</evidence>
<organism evidence="4 7">
    <name type="scientific">Didymodactylos carnosus</name>
    <dbReference type="NCBI Taxonomy" id="1234261"/>
    <lineage>
        <taxon>Eukaryota</taxon>
        <taxon>Metazoa</taxon>
        <taxon>Spiralia</taxon>
        <taxon>Gnathifera</taxon>
        <taxon>Rotifera</taxon>
        <taxon>Eurotatoria</taxon>
        <taxon>Bdelloidea</taxon>
        <taxon>Philodinida</taxon>
        <taxon>Philodinidae</taxon>
        <taxon>Didymodactylos</taxon>
    </lineage>
</organism>
<sequence>MPGTDANGNDIEYFECGPDYSVECDINVLAARCNVNSNCRGFNTNGFLKSCTAGCDQGCCYDVTQNVDLYIKKGYLPPKDWIDDINGARILFANPEPHFCFLPEIGNGYIATVAMSASIFQSGLFTGKCGNIGKARLPSPIGGTVTNAPLIASGLHFNKGTFARRYQIDADNVIEQRVYISRPHRSVMVLEFELNPSSSVVSHSPSSNVTFDYSWTFDPLNQTHNPETACVGGGNVEIDVLFTFNTTLSTSTLHVYEGIVDGQDDRGRTVYVTICTNPVPSSITLSSSTILQQYIATLASSIDFGPDPISQTSVTLEAINRFEEANAFRPKLFTSNMAAWKNLWKSGIDLFPHQSFQPHIQELDTNFDGTKDTQITTFSRSLDIAQHINSSMYFLLTSSREDWPYGISPGGLSSQSYSGVMFFDMDWYMMPGLLPFYPEFAENILRYRYNSLAESNKIARVFNYSGAMYAWTASYFGRPQGCCDGHGGWELCIEQHVTADVSIAVRMYYYATQNKEWLENIGWPILRDVAIFYTSRVTKNADDTYSINGVMPVDEWCDNEQSKCGDIGVNNAVMTNAGAVISLQFATEVGNMFNFDVDPSWIEIANGIRIGFNSTTQTHIQWDGALPPDPHHYVCPEDVLYLTYPMNFNITPEIVRNDAEKFVPITCKENAGMTAPIHNIVWLMLNESFKAEGEFNRSLQACTYGEFHVRNEVDIHSDIIGGHGFNSHFLTGDGGFLQAVINGYAGLRFEANRLVFNPLPGVLTAETNSIRLRNILLQGTYPFHYTVDSYGIKFRIDDIFMEKLCVTDSNQNKWTIPTGDELKLEFDKISLPVIVQLC</sequence>
<dbReference type="Gene3D" id="1.50.10.10">
    <property type="match status" value="1"/>
</dbReference>
<dbReference type="PANTHER" id="PTHR11051:SF8">
    <property type="entry name" value="PROTEIN-GLUCOSYLGALACTOSYLHYDROXYLYSINE GLUCOSIDASE"/>
    <property type="match status" value="1"/>
</dbReference>
<dbReference type="EMBL" id="CAJNOK010007373">
    <property type="protein sequence ID" value="CAF1032489.1"/>
    <property type="molecule type" value="Genomic_DNA"/>
</dbReference>
<dbReference type="InterPro" id="IPR012341">
    <property type="entry name" value="6hp_glycosidase-like_sf"/>
</dbReference>
<accession>A0A814Y545</accession>
<comment type="similarity">
    <text evidence="1">Belongs to the glycosyl hydrolase 65 family.</text>
</comment>
<gene>
    <name evidence="4" type="ORF">GPM918_LOCUS24902</name>
    <name evidence="3" type="ORF">OVA965_LOCUS16063</name>
    <name evidence="6" type="ORF">SRO942_LOCUS24904</name>
    <name evidence="5" type="ORF">TMI583_LOCUS16073</name>
</gene>
<dbReference type="PANTHER" id="PTHR11051">
    <property type="entry name" value="GLYCOSYL HYDROLASE-RELATED"/>
    <property type="match status" value="1"/>
</dbReference>
<name>A0A814Y545_9BILA</name>
<proteinExistence type="inferred from homology"/>
<dbReference type="Proteomes" id="UP000663829">
    <property type="component" value="Unassembled WGS sequence"/>
</dbReference>
<dbReference type="EMBL" id="CAJNOQ010009449">
    <property type="protein sequence ID" value="CAF1225428.1"/>
    <property type="molecule type" value="Genomic_DNA"/>
</dbReference>
<evidence type="ECO:0000313" key="5">
    <source>
        <dbReference type="EMBL" id="CAF3800790.1"/>
    </source>
</evidence>
<evidence type="ECO:0000259" key="2">
    <source>
        <dbReference type="Pfam" id="PF03632"/>
    </source>
</evidence>
<protein>
    <recommendedName>
        <fullName evidence="2">Glycoside hydrolase family 65 central catalytic domain-containing protein</fullName>
    </recommendedName>
</protein>
<dbReference type="EMBL" id="CAJOBC010009451">
    <property type="protein sequence ID" value="CAF3988383.1"/>
    <property type="molecule type" value="Genomic_DNA"/>
</dbReference>